<dbReference type="EMBL" id="CP146612">
    <property type="protein sequence ID" value="WWX24622.1"/>
    <property type="molecule type" value="Genomic_DNA"/>
</dbReference>
<evidence type="ECO:0000256" key="6">
    <source>
        <dbReference type="ARBA" id="ARBA00023163"/>
    </source>
</evidence>
<reference evidence="7 8" key="1">
    <citation type="submission" date="2024-03" db="EMBL/GenBank/DDBJ databases">
        <title>A Dehalogenimonas Isolated from Estuarine Sediments Dihaloeliminates Chlorinated Alkanes.</title>
        <authorList>
            <person name="Yang Y."/>
            <person name="Wang H."/>
        </authorList>
    </citation>
    <scope>NUCLEOTIDE SEQUENCE [LARGE SCALE GENOMIC DNA]</scope>
    <source>
        <strain evidence="7 8">W</strain>
    </source>
</reference>
<dbReference type="Pfam" id="PF01475">
    <property type="entry name" value="FUR"/>
    <property type="match status" value="1"/>
</dbReference>
<keyword evidence="3" id="KW-0862">Zinc</keyword>
<evidence type="ECO:0000313" key="8">
    <source>
        <dbReference type="Proteomes" id="UP001375370"/>
    </source>
</evidence>
<dbReference type="InterPro" id="IPR036388">
    <property type="entry name" value="WH-like_DNA-bd_sf"/>
</dbReference>
<comment type="similarity">
    <text evidence="1">Belongs to the Fur family.</text>
</comment>
<name>A0ABZ2J163_9CHLR</name>
<evidence type="ECO:0000313" key="7">
    <source>
        <dbReference type="EMBL" id="WWX24622.1"/>
    </source>
</evidence>
<accession>A0ABZ2J163</accession>
<dbReference type="Proteomes" id="UP001375370">
    <property type="component" value="Chromosome"/>
</dbReference>
<evidence type="ECO:0000256" key="5">
    <source>
        <dbReference type="ARBA" id="ARBA00023125"/>
    </source>
</evidence>
<organism evidence="7 8">
    <name type="scientific">Candidatus Dehalogenimonas loeffleri</name>
    <dbReference type="NCBI Taxonomy" id="3127115"/>
    <lineage>
        <taxon>Bacteria</taxon>
        <taxon>Bacillati</taxon>
        <taxon>Chloroflexota</taxon>
        <taxon>Dehalococcoidia</taxon>
        <taxon>Dehalococcoidales</taxon>
        <taxon>Dehalococcoidaceae</taxon>
        <taxon>Dehalogenimonas</taxon>
    </lineage>
</organism>
<sequence length="140" mass="15606">MSTQQQLLNQLKTAGYKLTPQRRAVIAALVKSANPVTNQSLHAALKPDHPEIGLVTVYRTMALLDKLGLLCRFNYGDHISFRAGPPEHHHHLVCRGCGNVVDFTDHCPLELQSAVERNTGFRITEHTLEFAGYCRSCQEA</sequence>
<keyword evidence="5" id="KW-0238">DNA-binding</keyword>
<evidence type="ECO:0000256" key="2">
    <source>
        <dbReference type="ARBA" id="ARBA00022491"/>
    </source>
</evidence>
<keyword evidence="6" id="KW-0804">Transcription</keyword>
<dbReference type="PANTHER" id="PTHR33202">
    <property type="entry name" value="ZINC UPTAKE REGULATION PROTEIN"/>
    <property type="match status" value="1"/>
</dbReference>
<protein>
    <submittedName>
        <fullName evidence="7">Fur family transcriptional regulator</fullName>
    </submittedName>
</protein>
<proteinExistence type="inferred from homology"/>
<keyword evidence="4" id="KW-0805">Transcription regulation</keyword>
<dbReference type="InterPro" id="IPR002481">
    <property type="entry name" value="FUR"/>
</dbReference>
<keyword evidence="8" id="KW-1185">Reference proteome</keyword>
<dbReference type="InterPro" id="IPR036390">
    <property type="entry name" value="WH_DNA-bd_sf"/>
</dbReference>
<dbReference type="SUPFAM" id="SSF46785">
    <property type="entry name" value="Winged helix' DNA-binding domain"/>
    <property type="match status" value="1"/>
</dbReference>
<dbReference type="CDD" id="cd07153">
    <property type="entry name" value="Fur_like"/>
    <property type="match status" value="1"/>
</dbReference>
<evidence type="ECO:0000256" key="3">
    <source>
        <dbReference type="ARBA" id="ARBA00022833"/>
    </source>
</evidence>
<evidence type="ECO:0000256" key="4">
    <source>
        <dbReference type="ARBA" id="ARBA00023015"/>
    </source>
</evidence>
<dbReference type="PANTHER" id="PTHR33202:SF7">
    <property type="entry name" value="FERRIC UPTAKE REGULATION PROTEIN"/>
    <property type="match status" value="1"/>
</dbReference>
<gene>
    <name evidence="7" type="ORF">V8247_04975</name>
</gene>
<evidence type="ECO:0000256" key="1">
    <source>
        <dbReference type="ARBA" id="ARBA00007957"/>
    </source>
</evidence>
<keyword evidence="2" id="KW-0678">Repressor</keyword>
<dbReference type="Gene3D" id="3.30.1490.190">
    <property type="match status" value="1"/>
</dbReference>
<dbReference type="Gene3D" id="1.10.10.10">
    <property type="entry name" value="Winged helix-like DNA-binding domain superfamily/Winged helix DNA-binding domain"/>
    <property type="match status" value="1"/>
</dbReference>
<dbReference type="RefSeq" id="WP_338736734.1">
    <property type="nucleotide sequence ID" value="NZ_CP146612.1"/>
</dbReference>
<dbReference type="InterPro" id="IPR043135">
    <property type="entry name" value="Fur_C"/>
</dbReference>